<dbReference type="GO" id="GO:0016020">
    <property type="term" value="C:membrane"/>
    <property type="evidence" value="ECO:0007669"/>
    <property type="project" value="UniProtKB-SubCell"/>
</dbReference>
<evidence type="ECO:0000256" key="8">
    <source>
        <dbReference type="ARBA" id="ARBA00023157"/>
    </source>
</evidence>
<dbReference type="OrthoDB" id="10021141at2759"/>
<dbReference type="InterPro" id="IPR000276">
    <property type="entry name" value="GPCR_Rhodpsn"/>
</dbReference>
<dbReference type="SUPFAM" id="SSF81321">
    <property type="entry name" value="Family A G protein-coupled receptor-like"/>
    <property type="match status" value="1"/>
</dbReference>
<keyword evidence="3" id="KW-0391">Immunity</keyword>
<feature type="transmembrane region" description="Helical" evidence="12">
    <location>
        <begin position="104"/>
        <end position="124"/>
    </location>
</feature>
<feature type="domain" description="G-protein coupled receptors family 1 profile" evidence="13">
    <location>
        <begin position="83"/>
        <end position="341"/>
    </location>
</feature>
<keyword evidence="10 11" id="KW-0807">Transducer</keyword>
<evidence type="ECO:0000256" key="12">
    <source>
        <dbReference type="SAM" id="Phobius"/>
    </source>
</evidence>
<dbReference type="InterPro" id="IPR017452">
    <property type="entry name" value="GPCR_Rhodpsn_7TM"/>
</dbReference>
<reference evidence="14" key="1">
    <citation type="journal article" date="2023" name="Science">
        <title>Genome structures resolve the early diversification of teleost fishes.</title>
        <authorList>
            <person name="Parey E."/>
            <person name="Louis A."/>
            <person name="Montfort J."/>
            <person name="Bouchez O."/>
            <person name="Roques C."/>
            <person name="Iampietro C."/>
            <person name="Lluch J."/>
            <person name="Castinel A."/>
            <person name="Donnadieu C."/>
            <person name="Desvignes T."/>
            <person name="Floi Bucao C."/>
            <person name="Jouanno E."/>
            <person name="Wen M."/>
            <person name="Mejri S."/>
            <person name="Dirks R."/>
            <person name="Jansen H."/>
            <person name="Henkel C."/>
            <person name="Chen W.J."/>
            <person name="Zahm M."/>
            <person name="Cabau C."/>
            <person name="Klopp C."/>
            <person name="Thompson A.W."/>
            <person name="Robinson-Rechavi M."/>
            <person name="Braasch I."/>
            <person name="Lecointre G."/>
            <person name="Bobe J."/>
            <person name="Postlethwait J.H."/>
            <person name="Berthelot C."/>
            <person name="Roest Crollius H."/>
            <person name="Guiguen Y."/>
        </authorList>
    </citation>
    <scope>NUCLEOTIDE SEQUENCE</scope>
    <source>
        <strain evidence="14">Concon-B</strain>
    </source>
</reference>
<name>A0A9Q1D1Y8_CONCO</name>
<dbReference type="PROSITE" id="PS50262">
    <property type="entry name" value="G_PROTEIN_RECEP_F1_2"/>
    <property type="match status" value="1"/>
</dbReference>
<organism evidence="14 15">
    <name type="scientific">Conger conger</name>
    <name type="common">Conger eel</name>
    <name type="synonym">Muraena conger</name>
    <dbReference type="NCBI Taxonomy" id="82655"/>
    <lineage>
        <taxon>Eukaryota</taxon>
        <taxon>Metazoa</taxon>
        <taxon>Chordata</taxon>
        <taxon>Craniata</taxon>
        <taxon>Vertebrata</taxon>
        <taxon>Euteleostomi</taxon>
        <taxon>Actinopterygii</taxon>
        <taxon>Neopterygii</taxon>
        <taxon>Teleostei</taxon>
        <taxon>Anguilliformes</taxon>
        <taxon>Congridae</taxon>
        <taxon>Conger</taxon>
    </lineage>
</organism>
<dbReference type="GO" id="GO:0002250">
    <property type="term" value="P:adaptive immune response"/>
    <property type="evidence" value="ECO:0007669"/>
    <property type="project" value="UniProtKB-KW"/>
</dbReference>
<dbReference type="FunFam" id="1.20.1070.10:FF:000017">
    <property type="entry name" value="lysophosphatidic acid receptor 4"/>
    <property type="match status" value="1"/>
</dbReference>
<evidence type="ECO:0000256" key="9">
    <source>
        <dbReference type="ARBA" id="ARBA00023170"/>
    </source>
</evidence>
<feature type="transmembrane region" description="Helical" evidence="12">
    <location>
        <begin position="230"/>
        <end position="251"/>
    </location>
</feature>
<dbReference type="InterPro" id="IPR047160">
    <property type="entry name" value="GP183-like"/>
</dbReference>
<evidence type="ECO:0000256" key="11">
    <source>
        <dbReference type="RuleBase" id="RU000688"/>
    </source>
</evidence>
<keyword evidence="5 11" id="KW-0297">G-protein coupled receptor</keyword>
<sequence>MRHEYTDHILSHFTIVFPRSRSHRHVCSIVERRIFNTHEFTMSAAIDANSSANQSCNVYIYTETAQVLFPIFYILVFLFSVSGNSLILYVTWRKQQKFKSTSLYLVNLAASDALFTLALPGRIAYYVRGFDWPFGDFTCRLTAMVFYANTYAGIAFMTCISLDRYLAMVHPHRLLYLRRPRAVRGVCVLVWVVVLLENAPLLLRTTLVETAGKRACMEYFSLGESASLPYLILAACAVGYGLPLVVILGCYTQIRRKLSRKARQNPASSRSPHSHRANSIILIILLAFVLCFSPYHLNVAQFMARGLRRRPSCDEMKAFKMSLQVTVSLMNLNCCLDPVIYFFAIKTYKKRVMSLFRGFQLGSGQSSSPTTDRSSSNT</sequence>
<feature type="transmembrane region" description="Helical" evidence="12">
    <location>
        <begin position="182"/>
        <end position="203"/>
    </location>
</feature>
<evidence type="ECO:0000313" key="14">
    <source>
        <dbReference type="EMBL" id="KAJ8256080.1"/>
    </source>
</evidence>
<feature type="transmembrane region" description="Helical" evidence="12">
    <location>
        <begin position="71"/>
        <end position="92"/>
    </location>
</feature>
<dbReference type="Gene3D" id="1.20.1070.10">
    <property type="entry name" value="Rhodopsin 7-helix transmembrane proteins"/>
    <property type="match status" value="1"/>
</dbReference>
<dbReference type="Pfam" id="PF00001">
    <property type="entry name" value="7tm_1"/>
    <property type="match status" value="1"/>
</dbReference>
<protein>
    <recommendedName>
        <fullName evidence="13">G-protein coupled receptors family 1 profile domain-containing protein</fullName>
    </recommendedName>
</protein>
<evidence type="ECO:0000259" key="13">
    <source>
        <dbReference type="PROSITE" id="PS50262"/>
    </source>
</evidence>
<keyword evidence="8" id="KW-1015">Disulfide bond</keyword>
<feature type="transmembrane region" description="Helical" evidence="12">
    <location>
        <begin position="280"/>
        <end position="303"/>
    </location>
</feature>
<comment type="similarity">
    <text evidence="11">Belongs to the G-protein coupled receptor 1 family.</text>
</comment>
<feature type="transmembrane region" description="Helical" evidence="12">
    <location>
        <begin position="144"/>
        <end position="162"/>
    </location>
</feature>
<gene>
    <name evidence="14" type="ORF">COCON_G00199440</name>
</gene>
<proteinExistence type="inferred from homology"/>
<evidence type="ECO:0000256" key="7">
    <source>
        <dbReference type="ARBA" id="ARBA00023136"/>
    </source>
</evidence>
<comment type="subcellular location">
    <subcellularLocation>
        <location evidence="1">Membrane</location>
        <topology evidence="1">Multi-pass membrane protein</topology>
    </subcellularLocation>
</comment>
<keyword evidence="7 12" id="KW-0472">Membrane</keyword>
<dbReference type="PRINTS" id="PR01157">
    <property type="entry name" value="P2YPURNOCPTR"/>
</dbReference>
<evidence type="ECO:0000256" key="2">
    <source>
        <dbReference type="ARBA" id="ARBA00022692"/>
    </source>
</evidence>
<evidence type="ECO:0000256" key="1">
    <source>
        <dbReference type="ARBA" id="ARBA00004141"/>
    </source>
</evidence>
<dbReference type="EMBL" id="JAFJMO010000015">
    <property type="protein sequence ID" value="KAJ8256080.1"/>
    <property type="molecule type" value="Genomic_DNA"/>
</dbReference>
<evidence type="ECO:0000313" key="15">
    <source>
        <dbReference type="Proteomes" id="UP001152803"/>
    </source>
</evidence>
<dbReference type="Proteomes" id="UP001152803">
    <property type="component" value="Unassembled WGS sequence"/>
</dbReference>
<dbReference type="GO" id="GO:0004930">
    <property type="term" value="F:G protein-coupled receptor activity"/>
    <property type="evidence" value="ECO:0007669"/>
    <property type="project" value="UniProtKB-KW"/>
</dbReference>
<dbReference type="PANTHER" id="PTHR24237">
    <property type="entry name" value="G-PROTEIN COUPLED RECEPTOR"/>
    <property type="match status" value="1"/>
</dbReference>
<dbReference type="PRINTS" id="PR00237">
    <property type="entry name" value="GPCRRHODOPSN"/>
</dbReference>
<dbReference type="AlphaFoldDB" id="A0A9Q1D1Y8"/>
<dbReference type="PANTHER" id="PTHR24237:SF38">
    <property type="entry name" value="G-PROTEIN COUPLED RECEPTORS FAMILY 1 PROFILE DOMAIN-CONTAINING PROTEIN"/>
    <property type="match status" value="1"/>
</dbReference>
<evidence type="ECO:0000256" key="5">
    <source>
        <dbReference type="ARBA" id="ARBA00023040"/>
    </source>
</evidence>
<dbReference type="PROSITE" id="PS00237">
    <property type="entry name" value="G_PROTEIN_RECEP_F1_1"/>
    <property type="match status" value="1"/>
</dbReference>
<evidence type="ECO:0000256" key="4">
    <source>
        <dbReference type="ARBA" id="ARBA00022989"/>
    </source>
</evidence>
<keyword evidence="6" id="KW-1064">Adaptive immunity</keyword>
<accession>A0A9Q1D1Y8</accession>
<keyword evidence="2 11" id="KW-0812">Transmembrane</keyword>
<evidence type="ECO:0000256" key="3">
    <source>
        <dbReference type="ARBA" id="ARBA00022859"/>
    </source>
</evidence>
<evidence type="ECO:0000256" key="6">
    <source>
        <dbReference type="ARBA" id="ARBA00023130"/>
    </source>
</evidence>
<keyword evidence="15" id="KW-1185">Reference proteome</keyword>
<comment type="caution">
    <text evidence="14">The sequence shown here is derived from an EMBL/GenBank/DDBJ whole genome shotgun (WGS) entry which is preliminary data.</text>
</comment>
<keyword evidence="9 11" id="KW-0675">Receptor</keyword>
<evidence type="ECO:0000256" key="10">
    <source>
        <dbReference type="ARBA" id="ARBA00023224"/>
    </source>
</evidence>
<keyword evidence="4 12" id="KW-1133">Transmembrane helix</keyword>
<dbReference type="GO" id="GO:0008142">
    <property type="term" value="F:oxysterol binding"/>
    <property type="evidence" value="ECO:0007669"/>
    <property type="project" value="InterPro"/>
</dbReference>
<feature type="transmembrane region" description="Helical" evidence="12">
    <location>
        <begin position="323"/>
        <end position="344"/>
    </location>
</feature>